<dbReference type="CDD" id="cd01448">
    <property type="entry name" value="TST_Repeat_1"/>
    <property type="match status" value="1"/>
</dbReference>
<feature type="domain" description="Rhodanese" evidence="8">
    <location>
        <begin position="20"/>
        <end position="138"/>
    </location>
</feature>
<accession>A0A2N3PZM5</accession>
<dbReference type="InterPro" id="IPR001763">
    <property type="entry name" value="Rhodanese-like_dom"/>
</dbReference>
<organism evidence="9 10">
    <name type="scientific">Telmatospirillum siberiense</name>
    <dbReference type="NCBI Taxonomy" id="382514"/>
    <lineage>
        <taxon>Bacteria</taxon>
        <taxon>Pseudomonadati</taxon>
        <taxon>Pseudomonadota</taxon>
        <taxon>Alphaproteobacteria</taxon>
        <taxon>Rhodospirillales</taxon>
        <taxon>Rhodospirillaceae</taxon>
        <taxon>Telmatospirillum</taxon>
    </lineage>
</organism>
<dbReference type="PROSITE" id="PS00683">
    <property type="entry name" value="RHODANESE_2"/>
    <property type="match status" value="1"/>
</dbReference>
<keyword evidence="9" id="KW-0670">Pyruvate</keyword>
<dbReference type="InterPro" id="IPR045078">
    <property type="entry name" value="TST/MPST-like"/>
</dbReference>
<evidence type="ECO:0000313" key="9">
    <source>
        <dbReference type="EMBL" id="PKU25862.1"/>
    </source>
</evidence>
<dbReference type="NCBIfam" id="NF008557">
    <property type="entry name" value="PRK11493.1"/>
    <property type="match status" value="1"/>
</dbReference>
<dbReference type="InterPro" id="IPR036873">
    <property type="entry name" value="Rhodanese-like_dom_sf"/>
</dbReference>
<keyword evidence="3 6" id="KW-0808">Transferase</keyword>
<keyword evidence="10" id="KW-1185">Reference proteome</keyword>
<protein>
    <recommendedName>
        <fullName evidence="6">Sulfurtransferase</fullName>
    </recommendedName>
</protein>
<dbReference type="FunFam" id="3.40.250.10:FF:000015">
    <property type="entry name" value="Sulfurtransferase"/>
    <property type="match status" value="1"/>
</dbReference>
<dbReference type="FunFam" id="3.40.250.10:FF:000001">
    <property type="entry name" value="Sulfurtransferase"/>
    <property type="match status" value="1"/>
</dbReference>
<dbReference type="PANTHER" id="PTHR11364">
    <property type="entry name" value="THIOSULFATE SULFERTANSFERASE"/>
    <property type="match status" value="1"/>
</dbReference>
<gene>
    <name evidence="9" type="ORF">CWS72_04715</name>
</gene>
<dbReference type="PANTHER" id="PTHR11364:SF27">
    <property type="entry name" value="SULFURTRANSFERASE"/>
    <property type="match status" value="1"/>
</dbReference>
<dbReference type="AlphaFoldDB" id="A0A2N3PZM5"/>
<keyword evidence="4" id="KW-0677">Repeat</keyword>
<dbReference type="EMBL" id="PIUM01000003">
    <property type="protein sequence ID" value="PKU25862.1"/>
    <property type="molecule type" value="Genomic_DNA"/>
</dbReference>
<evidence type="ECO:0000256" key="6">
    <source>
        <dbReference type="RuleBase" id="RU000507"/>
    </source>
</evidence>
<comment type="caution">
    <text evidence="9">The sequence shown here is derived from an EMBL/GenBank/DDBJ whole genome shotgun (WGS) entry which is preliminary data.</text>
</comment>
<evidence type="ECO:0000256" key="5">
    <source>
        <dbReference type="ARBA" id="ARBA00051793"/>
    </source>
</evidence>
<dbReference type="OrthoDB" id="9781034at2"/>
<evidence type="ECO:0000256" key="1">
    <source>
        <dbReference type="ARBA" id="ARBA00004496"/>
    </source>
</evidence>
<dbReference type="GO" id="GO:0004792">
    <property type="term" value="F:thiosulfate-cyanide sulfurtransferase activity"/>
    <property type="evidence" value="ECO:0007669"/>
    <property type="project" value="InterPro"/>
</dbReference>
<evidence type="ECO:0000259" key="8">
    <source>
        <dbReference type="PROSITE" id="PS50206"/>
    </source>
</evidence>
<reference evidence="10" key="1">
    <citation type="submission" date="2017-12" db="EMBL/GenBank/DDBJ databases">
        <title>Draft genome sequence of Telmatospirillum siberiense 26-4b1T, an acidotolerant peatland alphaproteobacterium potentially involved in sulfur cycling.</title>
        <authorList>
            <person name="Hausmann B."/>
            <person name="Pjevac P."/>
            <person name="Schreck K."/>
            <person name="Herbold C.W."/>
            <person name="Daims H."/>
            <person name="Wagner M."/>
            <person name="Pester M."/>
            <person name="Loy A."/>
        </authorList>
    </citation>
    <scope>NUCLEOTIDE SEQUENCE [LARGE SCALE GENOMIC DNA]</scope>
    <source>
        <strain evidence="10">26-4b1</strain>
    </source>
</reference>
<dbReference type="GO" id="GO:0016784">
    <property type="term" value="F:3-mercaptopyruvate sulfurtransferase activity"/>
    <property type="evidence" value="ECO:0007669"/>
    <property type="project" value="UniProtKB-EC"/>
</dbReference>
<feature type="coiled-coil region" evidence="7">
    <location>
        <begin position="153"/>
        <end position="180"/>
    </location>
</feature>
<evidence type="ECO:0000256" key="7">
    <source>
        <dbReference type="SAM" id="Coils"/>
    </source>
</evidence>
<name>A0A2N3PZM5_9PROT</name>
<dbReference type="RefSeq" id="WP_101249406.1">
    <property type="nucleotide sequence ID" value="NZ_PIUM01000003.1"/>
</dbReference>
<dbReference type="Pfam" id="PF00581">
    <property type="entry name" value="Rhodanese"/>
    <property type="match status" value="2"/>
</dbReference>
<comment type="catalytic activity">
    <reaction evidence="5">
        <text>2-oxo-3-sulfanylpropanoate + [thioredoxin]-dithiol = [thioredoxin]-disulfide + hydrogen sulfide + pyruvate + H(+)</text>
        <dbReference type="Rhea" id="RHEA:21740"/>
        <dbReference type="Rhea" id="RHEA-COMP:10698"/>
        <dbReference type="Rhea" id="RHEA-COMP:10700"/>
        <dbReference type="ChEBI" id="CHEBI:15361"/>
        <dbReference type="ChEBI" id="CHEBI:15378"/>
        <dbReference type="ChEBI" id="CHEBI:29919"/>
        <dbReference type="ChEBI" id="CHEBI:29950"/>
        <dbReference type="ChEBI" id="CHEBI:50058"/>
        <dbReference type="ChEBI" id="CHEBI:57678"/>
        <dbReference type="EC" id="2.8.1.2"/>
    </reaction>
    <physiologicalReaction direction="left-to-right" evidence="5">
        <dbReference type="Rhea" id="RHEA:21741"/>
    </physiologicalReaction>
</comment>
<dbReference type="SUPFAM" id="SSF52821">
    <property type="entry name" value="Rhodanese/Cell cycle control phosphatase"/>
    <property type="match status" value="2"/>
</dbReference>
<keyword evidence="7" id="KW-0175">Coiled coil</keyword>
<evidence type="ECO:0000313" key="10">
    <source>
        <dbReference type="Proteomes" id="UP000233293"/>
    </source>
</evidence>
<dbReference type="PROSITE" id="PS50206">
    <property type="entry name" value="RHODANESE_3"/>
    <property type="match status" value="2"/>
</dbReference>
<feature type="domain" description="Rhodanese" evidence="8">
    <location>
        <begin position="168"/>
        <end position="283"/>
    </location>
</feature>
<evidence type="ECO:0000256" key="3">
    <source>
        <dbReference type="ARBA" id="ARBA00022679"/>
    </source>
</evidence>
<dbReference type="InterPro" id="IPR001307">
    <property type="entry name" value="Thiosulphate_STrfase_CS"/>
</dbReference>
<dbReference type="Proteomes" id="UP000233293">
    <property type="component" value="Unassembled WGS sequence"/>
</dbReference>
<evidence type="ECO:0000256" key="4">
    <source>
        <dbReference type="ARBA" id="ARBA00022737"/>
    </source>
</evidence>
<dbReference type="Gene3D" id="3.40.250.10">
    <property type="entry name" value="Rhodanese-like domain"/>
    <property type="match status" value="2"/>
</dbReference>
<proteinExistence type="predicted"/>
<comment type="subcellular location">
    <subcellularLocation>
        <location evidence="1">Cytoplasm</location>
    </subcellularLocation>
</comment>
<keyword evidence="2" id="KW-0963">Cytoplasm</keyword>
<evidence type="ECO:0000256" key="2">
    <source>
        <dbReference type="ARBA" id="ARBA00022490"/>
    </source>
</evidence>
<dbReference type="SMART" id="SM00450">
    <property type="entry name" value="RHOD"/>
    <property type="match status" value="2"/>
</dbReference>
<sequence length="285" mass="31105">MTYASSHALVSTSWLASHLEAPDVRVVDASWFMPATGRDGRVEYTREHISGAVYFDVNDIADSSSPLPHMLPDAAKFASRVRRLGLGDGNRVVVYDRASGGAAAARAWWMFRVFGHDDVSVLDGGIVKWQREGRPTHDLPPTPRERHFTPHVNQLLVRNKEQILANLESAEEQVVDARSASRFAGLEKEPWPHKKVGHIPGAFNVPWTQLIDETSKTFLPVDALKARFLAAGVDLDKPIVASCGSGVTACVLALALYLLGKPDVAVYDGSWAEWGLADDTPVTSA</sequence>
<dbReference type="GO" id="GO:0005737">
    <property type="term" value="C:cytoplasm"/>
    <property type="evidence" value="ECO:0007669"/>
    <property type="project" value="UniProtKB-SubCell"/>
</dbReference>
<dbReference type="CDD" id="cd01449">
    <property type="entry name" value="TST_Repeat_2"/>
    <property type="match status" value="1"/>
</dbReference>